<reference evidence="4" key="1">
    <citation type="submission" date="2021-10" db="EMBL/GenBank/DDBJ databases">
        <title>Tropical sea cucumber genome reveals ecological adaptation and Cuvierian tubules defense mechanism.</title>
        <authorList>
            <person name="Chen T."/>
        </authorList>
    </citation>
    <scope>NUCLEOTIDE SEQUENCE</scope>
    <source>
        <strain evidence="4">Nanhai2018</strain>
        <tissue evidence="4">Muscle</tissue>
    </source>
</reference>
<dbReference type="GO" id="GO:0003676">
    <property type="term" value="F:nucleic acid binding"/>
    <property type="evidence" value="ECO:0007669"/>
    <property type="project" value="InterPro"/>
</dbReference>
<dbReference type="Proteomes" id="UP001152320">
    <property type="component" value="Chromosome 21"/>
</dbReference>
<feature type="compositionally biased region" description="Polar residues" evidence="2">
    <location>
        <begin position="85"/>
        <end position="95"/>
    </location>
</feature>
<feature type="region of interest" description="Disordered" evidence="2">
    <location>
        <begin position="80"/>
        <end position="107"/>
    </location>
</feature>
<feature type="domain" description="CCHC-type" evidence="3">
    <location>
        <begin position="137"/>
        <end position="152"/>
    </location>
</feature>
<accession>A0A9Q0YGI0</accession>
<keyword evidence="1" id="KW-0863">Zinc-finger</keyword>
<organism evidence="4 5">
    <name type="scientific">Holothuria leucospilota</name>
    <name type="common">Black long sea cucumber</name>
    <name type="synonym">Mertensiothuria leucospilota</name>
    <dbReference type="NCBI Taxonomy" id="206669"/>
    <lineage>
        <taxon>Eukaryota</taxon>
        <taxon>Metazoa</taxon>
        <taxon>Echinodermata</taxon>
        <taxon>Eleutherozoa</taxon>
        <taxon>Echinozoa</taxon>
        <taxon>Holothuroidea</taxon>
        <taxon>Aspidochirotacea</taxon>
        <taxon>Aspidochirotida</taxon>
        <taxon>Holothuriidae</taxon>
        <taxon>Holothuria</taxon>
    </lineage>
</organism>
<dbReference type="GO" id="GO:0008270">
    <property type="term" value="F:zinc ion binding"/>
    <property type="evidence" value="ECO:0007669"/>
    <property type="project" value="UniProtKB-KW"/>
</dbReference>
<evidence type="ECO:0000256" key="1">
    <source>
        <dbReference type="PROSITE-ProRule" id="PRU00047"/>
    </source>
</evidence>
<proteinExistence type="predicted"/>
<sequence length="193" mass="22636">MKQEEKQFSSRLRQEGIILCELEKAEEKIRDQVIEKCRSHKVRTKLLEKRHSLTLDQLQTISLTTEMPDQQTIQIEAKREDGPNGNVNRISTGGTTKKGLPEKKKSDITRKSRWKMLQMWQHGHFAKDRSCPAKDKKCNNCGKLGHFAKCCKTKDRKMENVRKVEPESEEEYAFNVHRVADSTVEWYCWMVIQ</sequence>
<protein>
    <recommendedName>
        <fullName evidence="3">CCHC-type domain-containing protein</fullName>
    </recommendedName>
</protein>
<name>A0A9Q0YGI0_HOLLE</name>
<dbReference type="InterPro" id="IPR001878">
    <property type="entry name" value="Znf_CCHC"/>
</dbReference>
<evidence type="ECO:0000259" key="3">
    <source>
        <dbReference type="PROSITE" id="PS50158"/>
    </source>
</evidence>
<dbReference type="OrthoDB" id="8039770at2759"/>
<dbReference type="PROSITE" id="PS50158">
    <property type="entry name" value="ZF_CCHC"/>
    <property type="match status" value="1"/>
</dbReference>
<keyword evidence="1" id="KW-0862">Zinc</keyword>
<evidence type="ECO:0000313" key="4">
    <source>
        <dbReference type="EMBL" id="KAJ8022228.1"/>
    </source>
</evidence>
<keyword evidence="1" id="KW-0479">Metal-binding</keyword>
<dbReference type="AlphaFoldDB" id="A0A9Q0YGI0"/>
<comment type="caution">
    <text evidence="4">The sequence shown here is derived from an EMBL/GenBank/DDBJ whole genome shotgun (WGS) entry which is preliminary data.</text>
</comment>
<dbReference type="EMBL" id="JAIZAY010000021">
    <property type="protein sequence ID" value="KAJ8022228.1"/>
    <property type="molecule type" value="Genomic_DNA"/>
</dbReference>
<gene>
    <name evidence="4" type="ORF">HOLleu_39649</name>
</gene>
<evidence type="ECO:0000313" key="5">
    <source>
        <dbReference type="Proteomes" id="UP001152320"/>
    </source>
</evidence>
<dbReference type="Gene3D" id="4.10.60.10">
    <property type="entry name" value="Zinc finger, CCHC-type"/>
    <property type="match status" value="1"/>
</dbReference>
<evidence type="ECO:0000256" key="2">
    <source>
        <dbReference type="SAM" id="MobiDB-lite"/>
    </source>
</evidence>
<keyword evidence="5" id="KW-1185">Reference proteome</keyword>